<dbReference type="EMBL" id="CP001896">
    <property type="protein sequence ID" value="ADC61913.1"/>
    <property type="molecule type" value="Genomic_DNA"/>
</dbReference>
<sequence>MNKRLERAAPTAAGTRAVVEPIAAHWQDERLWLELVSDPKTRHWTVCVRDEFGHRVQRHLGLDRALDMLACGVRGCARPFGWRGA</sequence>
<gene>
    <name evidence="1" type="ordered locus">Alvin_0970</name>
</gene>
<evidence type="ECO:0000313" key="1">
    <source>
        <dbReference type="EMBL" id="ADC61913.1"/>
    </source>
</evidence>
<keyword evidence="2" id="KW-1185">Reference proteome</keyword>
<dbReference type="OrthoDB" id="5772558at2"/>
<dbReference type="Proteomes" id="UP000001441">
    <property type="component" value="Chromosome"/>
</dbReference>
<dbReference type="RefSeq" id="WP_012970189.1">
    <property type="nucleotide sequence ID" value="NC_013851.1"/>
</dbReference>
<evidence type="ECO:0000313" key="2">
    <source>
        <dbReference type="Proteomes" id="UP000001441"/>
    </source>
</evidence>
<dbReference type="STRING" id="572477.Alvin_0970"/>
<protein>
    <submittedName>
        <fullName evidence="1">Uncharacterized protein</fullName>
    </submittedName>
</protein>
<reference evidence="1 2" key="1">
    <citation type="journal article" date="2011" name="Stand. Genomic Sci.">
        <title>Complete genome sequence of Allochromatium vinosum DSM 180(T).</title>
        <authorList>
            <person name="Weissgerber T."/>
            <person name="Zigann R."/>
            <person name="Bruce D."/>
            <person name="Chang Y.J."/>
            <person name="Detter J.C."/>
            <person name="Han C."/>
            <person name="Hauser L."/>
            <person name="Jeffries C.D."/>
            <person name="Land M."/>
            <person name="Munk A.C."/>
            <person name="Tapia R."/>
            <person name="Dahl C."/>
        </authorList>
    </citation>
    <scope>NUCLEOTIDE SEQUENCE [LARGE SCALE GENOMIC DNA]</scope>
    <source>
        <strain evidence="2">ATCC 17899 / DSM 180 / NBRC 103801 / NCIMB 10441 / D</strain>
    </source>
</reference>
<name>D3RR85_ALLVD</name>
<dbReference type="KEGG" id="alv:Alvin_0970"/>
<dbReference type="HOGENOM" id="CLU_2505461_0_0_6"/>
<dbReference type="AlphaFoldDB" id="D3RR85"/>
<organism evidence="1 2">
    <name type="scientific">Allochromatium vinosum (strain ATCC 17899 / DSM 180 / NBRC 103801 / NCIMB 10441 / D)</name>
    <name type="common">Chromatium vinosum</name>
    <dbReference type="NCBI Taxonomy" id="572477"/>
    <lineage>
        <taxon>Bacteria</taxon>
        <taxon>Pseudomonadati</taxon>
        <taxon>Pseudomonadota</taxon>
        <taxon>Gammaproteobacteria</taxon>
        <taxon>Chromatiales</taxon>
        <taxon>Chromatiaceae</taxon>
        <taxon>Allochromatium</taxon>
    </lineage>
</organism>
<proteinExistence type="predicted"/>
<accession>D3RR85</accession>